<dbReference type="CDD" id="cd00090">
    <property type="entry name" value="HTH_ARSR"/>
    <property type="match status" value="1"/>
</dbReference>
<dbReference type="SUPFAM" id="SSF46785">
    <property type="entry name" value="Winged helix' DNA-binding domain"/>
    <property type="match status" value="1"/>
</dbReference>
<feature type="non-terminal residue" evidence="2">
    <location>
        <position position="141"/>
    </location>
</feature>
<evidence type="ECO:0000313" key="2">
    <source>
        <dbReference type="EMBL" id="GAG86619.1"/>
    </source>
</evidence>
<gene>
    <name evidence="2" type="ORF">S01H4_30257</name>
</gene>
<evidence type="ECO:0000259" key="1">
    <source>
        <dbReference type="PROSITE" id="PS50987"/>
    </source>
</evidence>
<dbReference type="InterPro" id="IPR001845">
    <property type="entry name" value="HTH_ArsR_DNA-bd_dom"/>
</dbReference>
<organism evidence="2">
    <name type="scientific">marine sediment metagenome</name>
    <dbReference type="NCBI Taxonomy" id="412755"/>
    <lineage>
        <taxon>unclassified sequences</taxon>
        <taxon>metagenomes</taxon>
        <taxon>ecological metagenomes</taxon>
    </lineage>
</organism>
<dbReference type="InterPro" id="IPR036390">
    <property type="entry name" value="WH_DNA-bd_sf"/>
</dbReference>
<dbReference type="InterPro" id="IPR036388">
    <property type="entry name" value="WH-like_DNA-bd_sf"/>
</dbReference>
<comment type="caution">
    <text evidence="2">The sequence shown here is derived from an EMBL/GenBank/DDBJ whole genome shotgun (WGS) entry which is preliminary data.</text>
</comment>
<dbReference type="SUPFAM" id="SSF81301">
    <property type="entry name" value="Nucleotidyltransferase"/>
    <property type="match status" value="1"/>
</dbReference>
<dbReference type="AlphaFoldDB" id="X1AUI9"/>
<dbReference type="Pfam" id="PF01909">
    <property type="entry name" value="NTP_transf_2"/>
    <property type="match status" value="1"/>
</dbReference>
<accession>X1AUI9</accession>
<dbReference type="Gene3D" id="1.10.10.10">
    <property type="entry name" value="Winged helix-like DNA-binding domain superfamily/Winged helix DNA-binding domain"/>
    <property type="match status" value="1"/>
</dbReference>
<dbReference type="PROSITE" id="PS50987">
    <property type="entry name" value="HTH_ARSR_2"/>
    <property type="match status" value="1"/>
</dbReference>
<dbReference type="Gene3D" id="3.30.460.10">
    <property type="entry name" value="Beta Polymerase, domain 2"/>
    <property type="match status" value="1"/>
</dbReference>
<dbReference type="EMBL" id="BART01015603">
    <property type="protein sequence ID" value="GAG86619.1"/>
    <property type="molecule type" value="Genomic_DNA"/>
</dbReference>
<dbReference type="InterPro" id="IPR011991">
    <property type="entry name" value="ArsR-like_HTH"/>
</dbReference>
<protein>
    <recommendedName>
        <fullName evidence="1">HTH arsR-type domain-containing protein</fullName>
    </recommendedName>
</protein>
<proteinExistence type="predicted"/>
<dbReference type="InterPro" id="IPR043519">
    <property type="entry name" value="NT_sf"/>
</dbReference>
<sequence length="141" mass="16635">MRIHQPLNKILNNETKVKVLRFLYSNDIEWSGRRIAREIQISPATCHKALQELYSEGILLLRNVGKTYLYQFNHDNYVAKELLHPLFKKEERLLKVISRLLRDEFSEKVKERIVSIALFGSVEKREDRSDSDIDLLVLVAR</sequence>
<dbReference type="GO" id="GO:0003700">
    <property type="term" value="F:DNA-binding transcription factor activity"/>
    <property type="evidence" value="ECO:0007669"/>
    <property type="project" value="InterPro"/>
</dbReference>
<name>X1AUI9_9ZZZZ</name>
<feature type="domain" description="HTH arsR-type" evidence="1">
    <location>
        <begin position="1"/>
        <end position="93"/>
    </location>
</feature>
<dbReference type="CDD" id="cd05403">
    <property type="entry name" value="NT_KNTase_like"/>
    <property type="match status" value="1"/>
</dbReference>
<reference evidence="2" key="1">
    <citation type="journal article" date="2014" name="Front. Microbiol.">
        <title>High frequency of phylogenetically diverse reductive dehalogenase-homologous genes in deep subseafloor sedimentary metagenomes.</title>
        <authorList>
            <person name="Kawai M."/>
            <person name="Futagami T."/>
            <person name="Toyoda A."/>
            <person name="Takaki Y."/>
            <person name="Nishi S."/>
            <person name="Hori S."/>
            <person name="Arai W."/>
            <person name="Tsubouchi T."/>
            <person name="Morono Y."/>
            <person name="Uchiyama I."/>
            <person name="Ito T."/>
            <person name="Fujiyama A."/>
            <person name="Inagaki F."/>
            <person name="Takami H."/>
        </authorList>
    </citation>
    <scope>NUCLEOTIDE SEQUENCE</scope>
    <source>
        <strain evidence="2">Expedition CK06-06</strain>
    </source>
</reference>
<dbReference type="GO" id="GO:0016779">
    <property type="term" value="F:nucleotidyltransferase activity"/>
    <property type="evidence" value="ECO:0007669"/>
    <property type="project" value="InterPro"/>
</dbReference>
<dbReference type="InterPro" id="IPR002934">
    <property type="entry name" value="Polymerase_NTP_transf_dom"/>
</dbReference>